<dbReference type="InterPro" id="IPR014347">
    <property type="entry name" value="Tautomerase/MIF_sf"/>
</dbReference>
<dbReference type="EMBL" id="JBIRGQ010000001">
    <property type="protein sequence ID" value="MFH8544163.1"/>
    <property type="molecule type" value="Genomic_DNA"/>
</dbReference>
<accession>A0ABW7QGS9</accession>
<dbReference type="RefSeq" id="WP_397707574.1">
    <property type="nucleotide sequence ID" value="NZ_JBIRGN010000001.1"/>
</dbReference>
<reference evidence="4 5" key="1">
    <citation type="submission" date="2024-10" db="EMBL/GenBank/DDBJ databases">
        <title>The Natural Products Discovery Center: Release of the First 8490 Sequenced Strains for Exploring Actinobacteria Biosynthetic Diversity.</title>
        <authorList>
            <person name="Kalkreuter E."/>
            <person name="Kautsar S.A."/>
            <person name="Yang D."/>
            <person name="Bader C.D."/>
            <person name="Teijaro C.N."/>
            <person name="Fluegel L."/>
            <person name="Davis C.M."/>
            <person name="Simpson J.R."/>
            <person name="Lauterbach L."/>
            <person name="Steele A.D."/>
            <person name="Gui C."/>
            <person name="Meng S."/>
            <person name="Li G."/>
            <person name="Viehrig K."/>
            <person name="Ye F."/>
            <person name="Su P."/>
            <person name="Kiefer A.F."/>
            <person name="Nichols A."/>
            <person name="Cepeda A.J."/>
            <person name="Yan W."/>
            <person name="Fan B."/>
            <person name="Jiang Y."/>
            <person name="Adhikari A."/>
            <person name="Zheng C.-J."/>
            <person name="Schuster L."/>
            <person name="Cowan T.M."/>
            <person name="Smanski M.J."/>
            <person name="Chevrette M.G."/>
            <person name="De Carvalho L.P.S."/>
            <person name="Shen B."/>
        </authorList>
    </citation>
    <scope>NUCLEOTIDE SEQUENCE [LARGE SCALE GENOMIC DNA]</scope>
    <source>
        <strain evidence="4 5">NPDC017990</strain>
    </source>
</reference>
<protein>
    <submittedName>
        <fullName evidence="4">4-oxalocrotonate tautomerase family protein</fullName>
    </submittedName>
</protein>
<comment type="caution">
    <text evidence="4">The sequence shown here is derived from an EMBL/GenBank/DDBJ whole genome shotgun (WGS) entry which is preliminary data.</text>
</comment>
<evidence type="ECO:0000259" key="3">
    <source>
        <dbReference type="Pfam" id="PF01361"/>
    </source>
</evidence>
<name>A0ABW7QGS9_9ACTN</name>
<dbReference type="SUPFAM" id="SSF55331">
    <property type="entry name" value="Tautomerase/MIF"/>
    <property type="match status" value="1"/>
</dbReference>
<sequence>MPFANFKVPAGTVTAEDKKKIVDRTTDLYAEIYGERARATTVVLVDEVADGGWGVAGHVLTAAMLDGEA</sequence>
<proteinExistence type="inferred from homology"/>
<dbReference type="PANTHER" id="PTHR35530">
    <property type="entry name" value="TAUTOMERASE-RELATED"/>
    <property type="match status" value="1"/>
</dbReference>
<evidence type="ECO:0000313" key="4">
    <source>
        <dbReference type="EMBL" id="MFH8544163.1"/>
    </source>
</evidence>
<feature type="domain" description="4-oxalocrotonate tautomerase-like" evidence="3">
    <location>
        <begin position="2"/>
        <end position="62"/>
    </location>
</feature>
<dbReference type="PANTHER" id="PTHR35530:SF2">
    <property type="entry name" value="BSL4019 PROTEIN"/>
    <property type="match status" value="1"/>
</dbReference>
<dbReference type="InterPro" id="IPR004370">
    <property type="entry name" value="4-OT-like_dom"/>
</dbReference>
<evidence type="ECO:0000313" key="5">
    <source>
        <dbReference type="Proteomes" id="UP001610818"/>
    </source>
</evidence>
<gene>
    <name evidence="4" type="ORF">ACH4F9_04015</name>
</gene>
<dbReference type="Pfam" id="PF01361">
    <property type="entry name" value="Tautomerase"/>
    <property type="match status" value="1"/>
</dbReference>
<comment type="similarity">
    <text evidence="1">Belongs to the 4-oxalocrotonate tautomerase family.</text>
</comment>
<evidence type="ECO:0000256" key="1">
    <source>
        <dbReference type="ARBA" id="ARBA00006723"/>
    </source>
</evidence>
<organism evidence="4 5">
    <name type="scientific">Streptomyces longisporoflavus</name>
    <dbReference type="NCBI Taxonomy" id="28044"/>
    <lineage>
        <taxon>Bacteria</taxon>
        <taxon>Bacillati</taxon>
        <taxon>Actinomycetota</taxon>
        <taxon>Actinomycetes</taxon>
        <taxon>Kitasatosporales</taxon>
        <taxon>Streptomycetaceae</taxon>
        <taxon>Streptomyces</taxon>
    </lineage>
</organism>
<dbReference type="Gene3D" id="3.30.429.10">
    <property type="entry name" value="Macrophage Migration Inhibitory Factor"/>
    <property type="match status" value="1"/>
</dbReference>
<keyword evidence="5" id="KW-1185">Reference proteome</keyword>
<dbReference type="Proteomes" id="UP001610818">
    <property type="component" value="Unassembled WGS sequence"/>
</dbReference>
<keyword evidence="2" id="KW-0413">Isomerase</keyword>
<evidence type="ECO:0000256" key="2">
    <source>
        <dbReference type="ARBA" id="ARBA00023235"/>
    </source>
</evidence>